<keyword evidence="1" id="KW-0378">Hydrolase</keyword>
<dbReference type="InterPro" id="IPR008928">
    <property type="entry name" value="6-hairpin_glycosidase_sf"/>
</dbReference>
<dbReference type="InterPro" id="IPR010905">
    <property type="entry name" value="Glyco_hydro_88"/>
</dbReference>
<dbReference type="SUPFAM" id="SSF48208">
    <property type="entry name" value="Six-hairpin glycosidases"/>
    <property type="match status" value="1"/>
</dbReference>
<feature type="chain" id="PRO_5034852127" description="Glycoside hydrolase family 105 protein" evidence="2">
    <location>
        <begin position="23"/>
        <end position="407"/>
    </location>
</feature>
<accession>A0A8H7J199</accession>
<organism evidence="3 4">
    <name type="scientific">Ascochyta lentis</name>
    <dbReference type="NCBI Taxonomy" id="205686"/>
    <lineage>
        <taxon>Eukaryota</taxon>
        <taxon>Fungi</taxon>
        <taxon>Dikarya</taxon>
        <taxon>Ascomycota</taxon>
        <taxon>Pezizomycotina</taxon>
        <taxon>Dothideomycetes</taxon>
        <taxon>Pleosporomycetidae</taxon>
        <taxon>Pleosporales</taxon>
        <taxon>Pleosporineae</taxon>
        <taxon>Didymellaceae</taxon>
        <taxon>Ascochyta</taxon>
    </lineage>
</organism>
<dbReference type="Pfam" id="PF07470">
    <property type="entry name" value="Glyco_hydro_88"/>
    <property type="match status" value="1"/>
</dbReference>
<feature type="signal peptide" evidence="2">
    <location>
        <begin position="1"/>
        <end position="22"/>
    </location>
</feature>
<dbReference type="PANTHER" id="PTHR33886">
    <property type="entry name" value="UNSATURATED RHAMNOGALACTURONAN HYDROLASE (EUROFUNG)"/>
    <property type="match status" value="1"/>
</dbReference>
<dbReference type="EMBL" id="RZGK01000011">
    <property type="protein sequence ID" value="KAF9695341.1"/>
    <property type="molecule type" value="Genomic_DNA"/>
</dbReference>
<dbReference type="InterPro" id="IPR052043">
    <property type="entry name" value="PolySaccharide_Degr_Enz"/>
</dbReference>
<evidence type="ECO:0000256" key="1">
    <source>
        <dbReference type="ARBA" id="ARBA00022801"/>
    </source>
</evidence>
<keyword evidence="4" id="KW-1185">Reference proteome</keyword>
<dbReference type="Proteomes" id="UP000651452">
    <property type="component" value="Unassembled WGS sequence"/>
</dbReference>
<dbReference type="OrthoDB" id="540611at2759"/>
<dbReference type="GO" id="GO:0016787">
    <property type="term" value="F:hydrolase activity"/>
    <property type="evidence" value="ECO:0007669"/>
    <property type="project" value="UniProtKB-KW"/>
</dbReference>
<comment type="caution">
    <text evidence="3">The sequence shown here is derived from an EMBL/GenBank/DDBJ whole genome shotgun (WGS) entry which is preliminary data.</text>
</comment>
<dbReference type="Gene3D" id="1.50.10.10">
    <property type="match status" value="1"/>
</dbReference>
<keyword evidence="2" id="KW-0732">Signal</keyword>
<name>A0A8H7J199_9PLEO</name>
<dbReference type="AlphaFoldDB" id="A0A8H7J199"/>
<sequence>MRLLTTLTTLCIAPALASHASSTPLSIQMAHSIMSRTQGVYTSSADPSGTLQAGFIQKTFSLITAQYPQHPSTPDLTAYITRSADSLLGIFNSSTSALRFAMDRLSSGNAFIRLYEETGEAKYQAAVDVLRTSVDENKRNAEQGLWYFVYPNWSYLDGMFSFGPFWALYTLTYTPTDSSAWSELKRQFALLAAHCGLDGSDGLLVHGYDDSRTAVWANNTLGQSPHVWGRSLGWYVMALMDTVEILDARVHHLHNGREVQHVRAALVDEFTLRMHAIARTVDSATGAWWQVLDQPGRAGNYIESSGSSMFTYALLKGVRLGYLDASSPRLNASYVDIGRRAYGYLKDTFVVDNGNGTLGWNGTVSVCSLNSTASYEYYVGRPLLLNSVLGSAAFVAASLEVERLDGY</sequence>
<reference evidence="3" key="1">
    <citation type="submission" date="2018-12" db="EMBL/GenBank/DDBJ databases">
        <authorList>
            <person name="Syme R.A."/>
            <person name="Farfan-Caceres L."/>
            <person name="Lichtenzveig J."/>
        </authorList>
    </citation>
    <scope>NUCLEOTIDE SEQUENCE</scope>
    <source>
        <strain evidence="3">Al4</strain>
    </source>
</reference>
<dbReference type="GO" id="GO:0005975">
    <property type="term" value="P:carbohydrate metabolic process"/>
    <property type="evidence" value="ECO:0007669"/>
    <property type="project" value="InterPro"/>
</dbReference>
<protein>
    <recommendedName>
        <fullName evidence="5">Glycoside hydrolase family 105 protein</fullName>
    </recommendedName>
</protein>
<dbReference type="PANTHER" id="PTHR33886:SF11">
    <property type="entry name" value="WALL GLYCOSYL HYDROLASE YTER, PUTATIVE (AFU_ORTHOLOGUE AFUA_2G14630)-RELATED"/>
    <property type="match status" value="1"/>
</dbReference>
<proteinExistence type="predicted"/>
<gene>
    <name evidence="3" type="ORF">EKO04_006667</name>
</gene>
<evidence type="ECO:0000256" key="2">
    <source>
        <dbReference type="SAM" id="SignalP"/>
    </source>
</evidence>
<evidence type="ECO:0000313" key="4">
    <source>
        <dbReference type="Proteomes" id="UP000651452"/>
    </source>
</evidence>
<evidence type="ECO:0008006" key="5">
    <source>
        <dbReference type="Google" id="ProtNLM"/>
    </source>
</evidence>
<reference evidence="3" key="2">
    <citation type="submission" date="2020-09" db="EMBL/GenBank/DDBJ databases">
        <title>Reference genome assembly for Australian Ascochyta lentis isolate Al4.</title>
        <authorList>
            <person name="Lee R.C."/>
            <person name="Farfan-Caceres L.M."/>
            <person name="Debler J.W."/>
            <person name="Williams A.H."/>
            <person name="Henares B.M."/>
        </authorList>
    </citation>
    <scope>NUCLEOTIDE SEQUENCE</scope>
    <source>
        <strain evidence="3">Al4</strain>
    </source>
</reference>
<dbReference type="InterPro" id="IPR012341">
    <property type="entry name" value="6hp_glycosidase-like_sf"/>
</dbReference>
<evidence type="ECO:0000313" key="3">
    <source>
        <dbReference type="EMBL" id="KAF9695341.1"/>
    </source>
</evidence>